<comment type="similarity">
    <text evidence="1">Belongs to the ribosome association toxin RatA family.</text>
</comment>
<dbReference type="SUPFAM" id="SSF55961">
    <property type="entry name" value="Bet v1-like"/>
    <property type="match status" value="1"/>
</dbReference>
<evidence type="ECO:0000256" key="1">
    <source>
        <dbReference type="ARBA" id="ARBA00008918"/>
    </source>
</evidence>
<evidence type="ECO:0000313" key="3">
    <source>
        <dbReference type="EMBL" id="AEI37069.1"/>
    </source>
</evidence>
<evidence type="ECO:0000313" key="4">
    <source>
        <dbReference type="Proteomes" id="UP000000491"/>
    </source>
</evidence>
<dbReference type="CDD" id="cd07813">
    <property type="entry name" value="COQ10p_like"/>
    <property type="match status" value="1"/>
</dbReference>
<name>F8ETQ9_ZYMMT</name>
<dbReference type="InterPro" id="IPR005031">
    <property type="entry name" value="COQ10_START"/>
</dbReference>
<dbReference type="GO" id="GO:0045333">
    <property type="term" value="P:cellular respiration"/>
    <property type="evidence" value="ECO:0007669"/>
    <property type="project" value="InterPro"/>
</dbReference>
<dbReference type="eggNOG" id="COG2867">
    <property type="taxonomic scope" value="Bacteria"/>
</dbReference>
<dbReference type="InterPro" id="IPR044996">
    <property type="entry name" value="COQ10-like"/>
</dbReference>
<reference evidence="3 4" key="1">
    <citation type="journal article" date="2011" name="J. Bacteriol.">
        <title>Genome sequence of the ethanol-producing Zymomonas mobilis subsp. pomaceae lectotype strain ATCC 29192.</title>
        <authorList>
            <person name="Kouvelis V.N."/>
            <person name="Davenport K.W."/>
            <person name="Brettin T.S."/>
            <person name="Bruce D."/>
            <person name="Detter C."/>
            <person name="Han C.S."/>
            <person name="Nolan M."/>
            <person name="Tapia R."/>
            <person name="Damoulaki A."/>
            <person name="Kyrpides N.C."/>
            <person name="Typas M.A."/>
            <person name="Pappas K.M."/>
        </authorList>
    </citation>
    <scope>NUCLEOTIDE SEQUENCE [LARGE SCALE GENOMIC DNA]</scope>
    <source>
        <strain evidence="4">ATCC 29192 / DSM 22645 / JCM 10191 / CCUG 17912 / NBRC 13757 / NCIMB 11200 / NRRL B-4491 / Barker I</strain>
    </source>
</reference>
<dbReference type="Gene3D" id="3.30.530.20">
    <property type="match status" value="1"/>
</dbReference>
<dbReference type="EMBL" id="CP002865">
    <property type="protein sequence ID" value="AEI37069.1"/>
    <property type="molecule type" value="Genomic_DNA"/>
</dbReference>
<evidence type="ECO:0000259" key="2">
    <source>
        <dbReference type="Pfam" id="PF03364"/>
    </source>
</evidence>
<dbReference type="GO" id="GO:0048039">
    <property type="term" value="F:ubiquinone binding"/>
    <property type="evidence" value="ECO:0007669"/>
    <property type="project" value="InterPro"/>
</dbReference>
<dbReference type="Proteomes" id="UP000000491">
    <property type="component" value="Chromosome"/>
</dbReference>
<dbReference type="AlphaFoldDB" id="F8ETQ9"/>
<gene>
    <name evidence="3" type="ordered locus">Zymop_0165</name>
</gene>
<feature type="domain" description="Coenzyme Q-binding protein COQ10 START" evidence="2">
    <location>
        <begin position="10"/>
        <end position="135"/>
    </location>
</feature>
<dbReference type="RefSeq" id="WP_013933469.1">
    <property type="nucleotide sequence ID" value="NC_015709.1"/>
</dbReference>
<dbReference type="STRING" id="579138.Zymop_0165"/>
<protein>
    <submittedName>
        <fullName evidence="3">Cyclase/dehydrase</fullName>
    </submittedName>
</protein>
<dbReference type="Pfam" id="PF03364">
    <property type="entry name" value="Polyketide_cyc"/>
    <property type="match status" value="1"/>
</dbReference>
<accession>F8ETQ9</accession>
<dbReference type="PANTHER" id="PTHR12901">
    <property type="entry name" value="SPERM PROTEIN HOMOLOG"/>
    <property type="match status" value="1"/>
</dbReference>
<dbReference type="PATRIC" id="fig|579138.3.peg.180"/>
<proteinExistence type="inferred from homology"/>
<organism evidence="3 4">
    <name type="scientific">Zymomonas mobilis subsp. pomaceae (strain ATCC 29192 / DSM 22645 / JCM 10191 / CCUG 17912 / NBRC 13757 / NCIMB 11200 / NRRL B-4491 / Barker I)</name>
    <dbReference type="NCBI Taxonomy" id="579138"/>
    <lineage>
        <taxon>Bacteria</taxon>
        <taxon>Pseudomonadati</taxon>
        <taxon>Pseudomonadota</taxon>
        <taxon>Alphaproteobacteria</taxon>
        <taxon>Sphingomonadales</taxon>
        <taxon>Zymomonadaceae</taxon>
        <taxon>Zymomonas</taxon>
    </lineage>
</organism>
<dbReference type="InterPro" id="IPR023393">
    <property type="entry name" value="START-like_dom_sf"/>
</dbReference>
<sequence>MPHYAESKILPYTPEQLFDLVADVKQYPEFLPWIIAVRVRSSNEKSMLADLIVGFKALRESFTSHIILDSPHHLKVDYIEGPLSHLHNEWHFIPDPSGGTRLDFMVDFSFKSRIFEAIAGQFFDRAVQRMATAFEDRANNLYGQKTDPAVS</sequence>
<dbReference type="PANTHER" id="PTHR12901:SF10">
    <property type="entry name" value="COENZYME Q-BINDING PROTEIN COQ10, MITOCHONDRIAL"/>
    <property type="match status" value="1"/>
</dbReference>
<dbReference type="HOGENOM" id="CLU_079653_3_0_5"/>
<dbReference type="KEGG" id="zmp:Zymop_0165"/>